<keyword evidence="2" id="KW-0732">Signal</keyword>
<dbReference type="EMBL" id="JAGQEX010000005">
    <property type="protein sequence ID" value="MDV5976547.1"/>
    <property type="molecule type" value="Genomic_DNA"/>
</dbReference>
<comment type="caution">
    <text evidence="3">The sequence shown here is derived from an EMBL/GenBank/DDBJ whole genome shotgun (WGS) entry which is preliminary data.</text>
</comment>
<evidence type="ECO:0000313" key="4">
    <source>
        <dbReference type="Proteomes" id="UP001186118"/>
    </source>
</evidence>
<feature type="region of interest" description="Disordered" evidence="1">
    <location>
        <begin position="81"/>
        <end position="100"/>
    </location>
</feature>
<feature type="chain" id="PRO_5042106671" evidence="2">
    <location>
        <begin position="27"/>
        <end position="100"/>
    </location>
</feature>
<proteinExistence type="predicted"/>
<gene>
    <name evidence="3" type="ORF">KB584_03570</name>
</gene>
<organism evidence="3 4">
    <name type="scientific">Streptococcus canis</name>
    <dbReference type="NCBI Taxonomy" id="1329"/>
    <lineage>
        <taxon>Bacteria</taxon>
        <taxon>Bacillati</taxon>
        <taxon>Bacillota</taxon>
        <taxon>Bacilli</taxon>
        <taxon>Lactobacillales</taxon>
        <taxon>Streptococcaceae</taxon>
        <taxon>Streptococcus</taxon>
    </lineage>
</organism>
<evidence type="ECO:0000313" key="3">
    <source>
        <dbReference type="EMBL" id="MDV5976547.1"/>
    </source>
</evidence>
<dbReference type="GeneID" id="49627888"/>
<evidence type="ECO:0000256" key="2">
    <source>
        <dbReference type="SAM" id="SignalP"/>
    </source>
</evidence>
<sequence>MMPKYKMADLAAIAAMTLLTSSQVSANEPIGTYEGSSIPRVSAPCVAESAIISAKFEETTSSCTSNPCTIESVGVTQKNLINDAPSADRGTKRYLAPKDK</sequence>
<evidence type="ECO:0000256" key="1">
    <source>
        <dbReference type="SAM" id="MobiDB-lite"/>
    </source>
</evidence>
<dbReference type="Proteomes" id="UP001186118">
    <property type="component" value="Unassembled WGS sequence"/>
</dbReference>
<feature type="signal peptide" evidence="2">
    <location>
        <begin position="1"/>
        <end position="26"/>
    </location>
</feature>
<dbReference type="RefSeq" id="WP_051026420.1">
    <property type="nucleotide sequence ID" value="NZ_BEWZ01000002.1"/>
</dbReference>
<protein>
    <submittedName>
        <fullName evidence="3">Uncharacterized protein</fullName>
    </submittedName>
</protein>
<reference evidence="3" key="1">
    <citation type="submission" date="2021-04" db="EMBL/GenBank/DDBJ databases">
        <title>Draft genomes of 20 S. canis strains.</title>
        <authorList>
            <person name="Pagnossin D."/>
            <person name="Weir W."/>
            <person name="Smith A."/>
            <person name="Ure R."/>
            <person name="Oravcova K."/>
        </authorList>
    </citation>
    <scope>NUCLEOTIDE SEQUENCE</scope>
    <source>
        <strain evidence="3">284</strain>
    </source>
</reference>
<dbReference type="AlphaFoldDB" id="A0AAE4TS29"/>
<name>A0AAE4TS29_STRCB</name>
<accession>A0AAE4TS29</accession>